<dbReference type="RefSeq" id="WP_123907002.1">
    <property type="nucleotide sequence ID" value="NZ_CP016907.1"/>
</dbReference>
<dbReference type="Proteomes" id="UP000093276">
    <property type="component" value="Chromosome"/>
</dbReference>
<dbReference type="GeneID" id="32309370"/>
<reference evidence="2 3" key="1">
    <citation type="submission" date="2016-08" db="EMBL/GenBank/DDBJ databases">
        <title>Complete genome sequence of Flavobacterium johnsoniae strain GSE09, a volatile-producing biocontrol agent isolated from cucumber (Cucumis sativus).</title>
        <authorList>
            <person name="Jeong J.-J."/>
            <person name="Oh J.Y."/>
            <person name="Jim Y.J."/>
            <person name="Sang M.K."/>
            <person name="Kim K.D."/>
        </authorList>
    </citation>
    <scope>NUCLEOTIDE SEQUENCE [LARGE SCALE GENOMIC DNA]</scope>
    <source>
        <strain evidence="2 3">GSE09</strain>
    </source>
</reference>
<proteinExistence type="predicted"/>
<evidence type="ECO:0000313" key="3">
    <source>
        <dbReference type="Proteomes" id="UP000093276"/>
    </source>
</evidence>
<sequence length="649" mass="71802">MNSYNENLHSSVLSSLESQEMTKKQLSSQLSTSMFTLYYAEGAEIVAQEKLDATTKMYKEQQHINNVVVKNKNMADNLLLSANQQKTYVTQAVSNMAVCASNIQIASNSIVRLASDIGSIYSIINAADYGTQIYQQALEAYNLINKTAYIAEQTSQFAMEATASISEVSTSTVADGAKLTNTSVNNLLQVTTADLTATTAVLTADNDTKAKASIATRAAEGAIKCSEVEYDASKKAYNYNNALFNQSLVVEVPKQFDPAAGTFSVYFDAYRSPFSPEDRDSETQNKGLANPVLSYNIIMVKDSKKSFFSASNAELLVGNPAQCKSIPASQNPDAKGKYKSSIVYKELRDSDNDPLVLGENYVAFLLIIFTENYKKEINTFDEYLSAPSETFALTYTLKNAKNITNSREQASEDLSKITFTVDKEEVLKANEIDYRCFFLPYPDDIATNEDLETLEYKIETMELEEEIKTVDAEIKSLNEEIEILNNSTSQANADGVKKDKETDQDKQKSLSLKSALADAKEKLRIAKSQLTDLNAKLKEVKEKSPKPVKNSNAFYFNLNLAENIPAGNFTSAKHHKAASGQEFSVHIDTTTTDNFGNPLIEDKSYIPVVLSYYKGSENAKTKYTNSLSDWQNTTPIPYSTKEISKSSTI</sequence>
<dbReference type="KEGG" id="fjg:BB050_03500"/>
<evidence type="ECO:0000313" key="2">
    <source>
        <dbReference type="EMBL" id="AOC96589.1"/>
    </source>
</evidence>
<name>A0AAC9D2S9_9FLAO</name>
<accession>A0AAC9D2S9</accession>
<dbReference type="AlphaFoldDB" id="A0AAC9D2S9"/>
<dbReference type="EMBL" id="CP016907">
    <property type="protein sequence ID" value="AOC96589.1"/>
    <property type="molecule type" value="Genomic_DNA"/>
</dbReference>
<protein>
    <submittedName>
        <fullName evidence="2">Uncharacterized protein</fullName>
    </submittedName>
</protein>
<gene>
    <name evidence="2" type="ORF">BB050_03500</name>
</gene>
<feature type="compositionally biased region" description="Basic and acidic residues" evidence="1">
    <location>
        <begin position="495"/>
        <end position="508"/>
    </location>
</feature>
<evidence type="ECO:0000256" key="1">
    <source>
        <dbReference type="SAM" id="MobiDB-lite"/>
    </source>
</evidence>
<feature type="region of interest" description="Disordered" evidence="1">
    <location>
        <begin position="486"/>
        <end position="509"/>
    </location>
</feature>
<organism evidence="2 3">
    <name type="scientific">Flavobacterium anhuiense</name>
    <dbReference type="NCBI Taxonomy" id="459526"/>
    <lineage>
        <taxon>Bacteria</taxon>
        <taxon>Pseudomonadati</taxon>
        <taxon>Bacteroidota</taxon>
        <taxon>Flavobacteriia</taxon>
        <taxon>Flavobacteriales</taxon>
        <taxon>Flavobacteriaceae</taxon>
        <taxon>Flavobacterium</taxon>
    </lineage>
</organism>